<sequence>MAQVPIFPKVLFFYCDVPPSEGRQTPLVISNEIYRAINERHPEFFHDLEEKGVKYTRVLPDGDNPTSSESGSGREMSISGDSSSQKLLVCKVLNCFRQTDLYGESTNPDLTNSICIW</sequence>
<dbReference type="HOGENOM" id="CLU_2087527_0_0_1"/>
<dbReference type="PANTHER" id="PTHR10696">
    <property type="entry name" value="GAMMA-BUTYROBETAINE HYDROXYLASE-RELATED"/>
    <property type="match status" value="1"/>
</dbReference>
<evidence type="ECO:0000259" key="3">
    <source>
        <dbReference type="Pfam" id="PF02668"/>
    </source>
</evidence>
<evidence type="ECO:0000313" key="4">
    <source>
        <dbReference type="EMBL" id="ESP02777.1"/>
    </source>
</evidence>
<dbReference type="Proteomes" id="UP000030746">
    <property type="component" value="Unassembled WGS sequence"/>
</dbReference>
<evidence type="ECO:0000256" key="2">
    <source>
        <dbReference type="SAM" id="MobiDB-lite"/>
    </source>
</evidence>
<dbReference type="RefSeq" id="XP_009046247.1">
    <property type="nucleotide sequence ID" value="XM_009047999.1"/>
</dbReference>
<dbReference type="Gene3D" id="3.60.130.10">
    <property type="entry name" value="Clavaminate synthase-like"/>
    <property type="match status" value="1"/>
</dbReference>
<dbReference type="OrthoDB" id="408743at2759"/>
<feature type="domain" description="TauD/TfdA-like" evidence="3">
    <location>
        <begin position="5"/>
        <end position="59"/>
    </location>
</feature>
<evidence type="ECO:0000256" key="1">
    <source>
        <dbReference type="ARBA" id="ARBA00023002"/>
    </source>
</evidence>
<proteinExistence type="predicted"/>
<keyword evidence="5" id="KW-1185">Reference proteome</keyword>
<keyword evidence="1" id="KW-0560">Oxidoreductase</keyword>
<dbReference type="STRING" id="225164.V4BA59"/>
<accession>V4BA59</accession>
<feature type="region of interest" description="Disordered" evidence="2">
    <location>
        <begin position="57"/>
        <end position="83"/>
    </location>
</feature>
<dbReference type="InterPro" id="IPR050411">
    <property type="entry name" value="AlphaKG_dependent_hydroxylases"/>
</dbReference>
<dbReference type="PANTHER" id="PTHR10696:SF21">
    <property type="entry name" value="TAUD_TFDA-LIKE DOMAIN-CONTAINING PROTEIN"/>
    <property type="match status" value="1"/>
</dbReference>
<dbReference type="SUPFAM" id="SSF51197">
    <property type="entry name" value="Clavaminate synthase-like"/>
    <property type="match status" value="1"/>
</dbReference>
<dbReference type="AlphaFoldDB" id="V4BA59"/>
<organism evidence="4 5">
    <name type="scientific">Lottia gigantea</name>
    <name type="common">Giant owl limpet</name>
    <dbReference type="NCBI Taxonomy" id="225164"/>
    <lineage>
        <taxon>Eukaryota</taxon>
        <taxon>Metazoa</taxon>
        <taxon>Spiralia</taxon>
        <taxon>Lophotrochozoa</taxon>
        <taxon>Mollusca</taxon>
        <taxon>Gastropoda</taxon>
        <taxon>Patellogastropoda</taxon>
        <taxon>Lottioidea</taxon>
        <taxon>Lottiidae</taxon>
        <taxon>Lottia</taxon>
    </lineage>
</organism>
<dbReference type="InterPro" id="IPR042098">
    <property type="entry name" value="TauD-like_sf"/>
</dbReference>
<dbReference type="GO" id="GO:0016491">
    <property type="term" value="F:oxidoreductase activity"/>
    <property type="evidence" value="ECO:0007669"/>
    <property type="project" value="UniProtKB-KW"/>
</dbReference>
<dbReference type="Pfam" id="PF02668">
    <property type="entry name" value="TauD"/>
    <property type="match status" value="1"/>
</dbReference>
<name>V4BA59_LOTGI</name>
<dbReference type="CTD" id="20237082"/>
<dbReference type="KEGG" id="lgi:LOTGIDRAFT_156723"/>
<reference evidence="4 5" key="1">
    <citation type="journal article" date="2013" name="Nature">
        <title>Insights into bilaterian evolution from three spiralian genomes.</title>
        <authorList>
            <person name="Simakov O."/>
            <person name="Marletaz F."/>
            <person name="Cho S.J."/>
            <person name="Edsinger-Gonzales E."/>
            <person name="Havlak P."/>
            <person name="Hellsten U."/>
            <person name="Kuo D.H."/>
            <person name="Larsson T."/>
            <person name="Lv J."/>
            <person name="Arendt D."/>
            <person name="Savage R."/>
            <person name="Osoegawa K."/>
            <person name="de Jong P."/>
            <person name="Grimwood J."/>
            <person name="Chapman J.A."/>
            <person name="Shapiro H."/>
            <person name="Aerts A."/>
            <person name="Otillar R.P."/>
            <person name="Terry A.Y."/>
            <person name="Boore J.L."/>
            <person name="Grigoriev I.V."/>
            <person name="Lindberg D.R."/>
            <person name="Seaver E.C."/>
            <person name="Weisblat D.A."/>
            <person name="Putnam N.H."/>
            <person name="Rokhsar D.S."/>
        </authorList>
    </citation>
    <scope>NUCLEOTIDE SEQUENCE [LARGE SCALE GENOMIC DNA]</scope>
</reference>
<dbReference type="GeneID" id="20237082"/>
<gene>
    <name evidence="4" type="ORF">LOTGIDRAFT_156723</name>
</gene>
<evidence type="ECO:0000313" key="5">
    <source>
        <dbReference type="Proteomes" id="UP000030746"/>
    </source>
</evidence>
<dbReference type="InterPro" id="IPR003819">
    <property type="entry name" value="TauD/TfdA-like"/>
</dbReference>
<dbReference type="EMBL" id="KB200129">
    <property type="protein sequence ID" value="ESP02777.1"/>
    <property type="molecule type" value="Genomic_DNA"/>
</dbReference>
<protein>
    <recommendedName>
        <fullName evidence="3">TauD/TfdA-like domain-containing protein</fullName>
    </recommendedName>
</protein>